<evidence type="ECO:0000259" key="2">
    <source>
        <dbReference type="Pfam" id="PF18962"/>
    </source>
</evidence>
<reference evidence="3 4" key="1">
    <citation type="submission" date="2023-08" db="EMBL/GenBank/DDBJ databases">
        <title>Comparative genomics and taxonomic characterization of three novel marine species of genus Marivirga.</title>
        <authorList>
            <person name="Muhammad N."/>
            <person name="Kim S.-G."/>
        </authorList>
    </citation>
    <scope>NUCLEOTIDE SEQUENCE [LARGE SCALE GENOMIC DNA]</scope>
    <source>
        <strain evidence="3 4">BDSF4-3</strain>
    </source>
</reference>
<dbReference type="RefSeq" id="WP_308350922.1">
    <property type="nucleotide sequence ID" value="NZ_CP129971.1"/>
</dbReference>
<dbReference type="InterPro" id="IPR025667">
    <property type="entry name" value="SprB_repeat"/>
</dbReference>
<dbReference type="Pfam" id="PF13573">
    <property type="entry name" value="SprB"/>
    <property type="match status" value="10"/>
</dbReference>
<dbReference type="Gene3D" id="2.60.40.740">
    <property type="match status" value="2"/>
</dbReference>
<dbReference type="Pfam" id="PF18962">
    <property type="entry name" value="Por_Secre_tail"/>
    <property type="match status" value="1"/>
</dbReference>
<organism evidence="3 4">
    <name type="scientific">Marivirga salinarum</name>
    <dbReference type="NCBI Taxonomy" id="3059078"/>
    <lineage>
        <taxon>Bacteria</taxon>
        <taxon>Pseudomonadati</taxon>
        <taxon>Bacteroidota</taxon>
        <taxon>Cytophagia</taxon>
        <taxon>Cytophagales</taxon>
        <taxon>Marivirgaceae</taxon>
        <taxon>Marivirga</taxon>
    </lineage>
</organism>
<dbReference type="NCBIfam" id="TIGR04183">
    <property type="entry name" value="Por_Secre_tail"/>
    <property type="match status" value="1"/>
</dbReference>
<dbReference type="KEGG" id="msaa:QYS49_34335"/>
<protein>
    <submittedName>
        <fullName evidence="3">T9SS type A sorting domain-containing protein</fullName>
    </submittedName>
</protein>
<dbReference type="EMBL" id="CP129971">
    <property type="protein sequence ID" value="WMN12696.1"/>
    <property type="molecule type" value="Genomic_DNA"/>
</dbReference>
<dbReference type="Proteomes" id="UP001230496">
    <property type="component" value="Chromosome"/>
</dbReference>
<evidence type="ECO:0000256" key="1">
    <source>
        <dbReference type="SAM" id="MobiDB-lite"/>
    </source>
</evidence>
<evidence type="ECO:0000313" key="3">
    <source>
        <dbReference type="EMBL" id="WMN12696.1"/>
    </source>
</evidence>
<dbReference type="InterPro" id="IPR026444">
    <property type="entry name" value="Secre_tail"/>
</dbReference>
<keyword evidence="4" id="KW-1185">Reference proteome</keyword>
<proteinExistence type="predicted"/>
<feature type="compositionally biased region" description="Acidic residues" evidence="1">
    <location>
        <begin position="143"/>
        <end position="158"/>
    </location>
</feature>
<gene>
    <name evidence="3" type="ORF">QYS49_34335</name>
</gene>
<feature type="region of interest" description="Disordered" evidence="1">
    <location>
        <begin position="133"/>
        <end position="158"/>
    </location>
</feature>
<feature type="domain" description="Secretion system C-terminal sorting" evidence="2">
    <location>
        <begin position="2907"/>
        <end position="2983"/>
    </location>
</feature>
<sequence length="2984" mass="327607">MRIKAYYFFFCLFFVSIISFETLGADFLTGNSSVCTEGTKTETYSVSIIDLPTHTGNCEYYYTWRVDGGTILNGSTNATANGYQFRSIKVDWDENQTEYKVAVTVSNENGKGTCITGNLSASDLLLISENNDSCGGGSSGGDNGDDDSGDDDSGGDEDDEVSPFISEIFFQKLDESAEPFSSGSFCSDPHKLYFKAQNITLDGDYDKSISIRIGSEIKSTPLTPLEEGSLYDFVVDLDTLGLLEPTQVAFRCRMSGGDLKRAISKTFTFTILPNLNVEFTELMPPIHEGSGDAQIKVKNTNDNIDSLKLDLFTSGDIGVLSDYFGKTGDFVNFTGISMGEFSVQIQVGDRSEFPSGIDPSYCPKDYEITVPEPTTLNTFSISQENPECYGDDAVIKGNTNYDRDYYSNNPDIFYELYNDEDRLIDTVTVSPGQDFSFQVSPNHGNDNYYVRATKVGCENLSGENLEGFQIISENEVNVNFIERIEKTNLISNDESCYNSEDGKISFKISGGTPPYKIEVDNNSLKGISIDDFNNNIEKIPSGETVIIDGLAPDDENDKEISFIIFDSKQCKSDKINIKKRIHSVKEEIGISSDEVKKYPECLLGEDGEVKIVPKGGNGAPYELSVVSVTKSNGSSYNNETITANSDSSELFINNIPANCIIEYKVFDSNGCEGTKNFTFEVGDNPDALNFKNFDGGTDPDCFNGFGSVYLELTNFKDDLNNITKKLYNADDDNAEIDSVGTNHSGSTVSFTGLGEGNYYIEIKNSKTNCIIPIADLSFSIDIPDQPTFLPPISDDIPCRYGSMNVKLPMSSAKLPFKQFDLTIERKPSGEDHFTEADLDTVQIYPNSANELVIRNLFEGDYKISGTDGKGCAFKDFKFTLNQPDELLELTTSPHIKFSTDGTDYHISEYGVADGEINFEAEGGEFNYIFYLYKNNSQIESKTTNNEGSFDGLKALDDNGDLNEFYIGVSDSRNCFKRSKTFTLTQPDSLIFEYELINYISSENDTFNIECNGGADTVRVETEGGVYPHLVELLKGDNTEKSDTLYSQNEGSVFRDISYGRYKIKVTDKFDTNISSGYRKIIDIDSIDLVEPDSLSVDTVMTQPICYGDSTGSIIITPSGGVPFANGEYDIHLFDQDGGSILNETTNELSIVADAGIYYYTIFDAFNCEYVSEDEYFAGLGNKITVTELSPRLSVVEDTITYPPCAGDETATLSVNASGGRSEDGNYILELYDNNNPPLYGPNPLIDSVSTIESGYYTFQNLFAGEYNVIVYDDSLCSEMIPITIEERDYPLEFKIVDSVLARCPNSSDAKLKIISTGGDSPHIFSLNNIDFSPSDSITYSDDSTETYYHKTFTGLIGDSTYNIYLKDDNYYDGSFNNVCLIDTSQTIPKTPSLALDFEKTDIKCFGEENGDFTLSPSYGDMDNINDFIIVIDGPNSVVSHDQGYVNNLSAGRYKIKITLADTTACKTPLDEEIYIDQPEPLVVDIFSNTEYNCSSDEEIILNGEINGGLSTSDQFLYAINSDNSADFELLEVSKSEFRIKEKLEPGWNVFYLKSSHNCMVSDSFFVESEQPNLQIIANQAVSCFGKSDGEIRVTSNFEKLNYKLMNYEDTFSIDDSEAENVVFEGLKSGNYQLTGSSSSCLADTLEIFVNQPDSLMFSPEIIDQPSCNQANGIGSLSISGGTSPYEIFWQLENGNILDSTSLKSGYYDIIVEDANNCSAILTDFFVEESNDFMVSVDTLSNPTCGKNNGSISIQTIGGVPPFDIIWFKNGDLFTDGTDSLTSLSAGTYIYSVEDAMGCVFEDSVKLNGSEPISIDILDQMLADCDTQNGSITLSVTGGTPPYTYSWPDSIPYAEGNYAEGLWGAKIYTVSVTDANLCSKEYEFAIGNKGAPEIAVHATNPKCDFANGKIEIELLSEDHVSYEWRGFENASSTLENVPSGIYFVTLTANNCPITKRIELTENTTNLLEVNPILTKAGCNDMGGEIDLNISGGTQPYTITWDDTLLKNDVRSGLSSGNYSFKVTDSVGCIVSKDIYLDKEELPQLSLNSLGNAACGATDGYIQLDSLSSEFTFKWSHNNLLNDDLAENLSSGLYSVYAVNQKGCTTDTVSYYISSSNTDLRIQEIDVISASCNESADGSIEVNAVNGVPPYQYEWNDDDQQTGKIAKDLRPGTYTVRVTDATNCSRVKSITLGQVNPVHILSVSKNAPSCTDAADGSISITAAGGKGNYSYEWSTGATTPSITGLESGEYSVTVYDNNVCSDQIDVSITAPDMLSVEYSTEKPKCYSTADGQVELSVLGGIPPYKVEWHDGATLNRRFDLAAGSYNVFISDNNNCSINKNIIVPAKDSVTIDYEITSVSCNGGNDGNVRIQSISNANNPKVVWSNGQIGNTLRNVSSGFYAADITDSYGCTTAFEFGVDSPDPLQIVNDSVTNVLCKNGFNGSIIFDVKGGNGNYSFNWDDGPRNKNRYNLTAGNYKVTVLDDLNCRIEKQFTIDEPNLLVLDYTAASVSCFGNADGYVSLEINGGIEPYQISWDDGVMDSVRNDLTAGTHDVLVKDANNCSKSIEVSIPNINPIRIDEVIQTIPSCYQGSDGGLELEISGGNAPYTVSWDNGKSGASIDSISAGNYRVTIKDNKNCQLTELIALEDASPIYLTSLTMANPICYGEPSGVVEVVPDGGNPPFEVIWEDGTSAFNRGDLLAGSHTFEVVDSTGCSVSYKISLQDPPLEVIEGLPSEIVLCTGGVANLDAGEWNSYNWTADNGFSRSEREVTIDAVGNYNLAVTNEAGCIDNHPFTVTKDDDLLTADFLLTTEAVVQDTVVIVDVSWKVPDSVRWINPDDPDFYLVSQTEEYQEVIFTRTGDFELKMKAKLDYCESDVIKTITVLSKEEAARISDEEKNIISKDLHISTSIYPNPNFGDFRIEMKGNKQYDHHSKIIDVNSGIEYYRFEGKKQKNYVFNIEDNRLPDGVYLLMMETEGETITKRFIVK</sequence>
<evidence type="ECO:0000313" key="4">
    <source>
        <dbReference type="Proteomes" id="UP001230496"/>
    </source>
</evidence>
<accession>A0AA51NC45</accession>
<name>A0AA51NC45_9BACT</name>